<dbReference type="AlphaFoldDB" id="A0A8J6CNB6"/>
<reference evidence="1 2" key="1">
    <citation type="journal article" date="2021" name="bioRxiv">
        <title>The Gossypium anomalum genome as a resource for cotton improvement and evolutionary analysis of hybrid incompatibility.</title>
        <authorList>
            <person name="Grover C.E."/>
            <person name="Yuan D."/>
            <person name="Arick M.A."/>
            <person name="Miller E.R."/>
            <person name="Hu G."/>
            <person name="Peterson D.G."/>
            <person name="Wendel J.F."/>
            <person name="Udall J.A."/>
        </authorList>
    </citation>
    <scope>NUCLEOTIDE SEQUENCE [LARGE SCALE GENOMIC DNA]</scope>
    <source>
        <strain evidence="1">JFW-Udall</strain>
        <tissue evidence="1">Leaf</tissue>
    </source>
</reference>
<protein>
    <submittedName>
        <fullName evidence="1">Uncharacterized protein</fullName>
    </submittedName>
</protein>
<organism evidence="1 2">
    <name type="scientific">Gossypium anomalum</name>
    <dbReference type="NCBI Taxonomy" id="47600"/>
    <lineage>
        <taxon>Eukaryota</taxon>
        <taxon>Viridiplantae</taxon>
        <taxon>Streptophyta</taxon>
        <taxon>Embryophyta</taxon>
        <taxon>Tracheophyta</taxon>
        <taxon>Spermatophyta</taxon>
        <taxon>Magnoliopsida</taxon>
        <taxon>eudicotyledons</taxon>
        <taxon>Gunneridae</taxon>
        <taxon>Pentapetalae</taxon>
        <taxon>rosids</taxon>
        <taxon>malvids</taxon>
        <taxon>Malvales</taxon>
        <taxon>Malvaceae</taxon>
        <taxon>Malvoideae</taxon>
        <taxon>Gossypium</taxon>
    </lineage>
</organism>
<evidence type="ECO:0000313" key="2">
    <source>
        <dbReference type="Proteomes" id="UP000701853"/>
    </source>
</evidence>
<dbReference type="Proteomes" id="UP000701853">
    <property type="component" value="Chromosome 10"/>
</dbReference>
<proteinExistence type="predicted"/>
<keyword evidence="2" id="KW-1185">Reference proteome</keyword>
<gene>
    <name evidence="1" type="ORF">CXB51_026165</name>
</gene>
<evidence type="ECO:0000313" key="1">
    <source>
        <dbReference type="EMBL" id="KAG8481312.1"/>
    </source>
</evidence>
<accession>A0A8J6CNB6</accession>
<name>A0A8J6CNB6_9ROSI</name>
<sequence length="19" mass="2351">MNPFSDCTHCLKFWIEQNH</sequence>
<comment type="caution">
    <text evidence="1">The sequence shown here is derived from an EMBL/GenBank/DDBJ whole genome shotgun (WGS) entry which is preliminary data.</text>
</comment>
<dbReference type="EMBL" id="JAHUZN010000010">
    <property type="protein sequence ID" value="KAG8481312.1"/>
    <property type="molecule type" value="Genomic_DNA"/>
</dbReference>